<dbReference type="GO" id="GO:0051259">
    <property type="term" value="P:protein complex oligomerization"/>
    <property type="evidence" value="ECO:0007669"/>
    <property type="project" value="InterPro"/>
</dbReference>
<evidence type="ECO:0000256" key="2">
    <source>
        <dbReference type="ARBA" id="ARBA00023186"/>
    </source>
</evidence>
<name>A0A670ZY72_PSETE</name>
<dbReference type="InterPro" id="IPR036386">
    <property type="entry name" value="HscB_C_sf"/>
</dbReference>
<dbReference type="InterPro" id="IPR036869">
    <property type="entry name" value="J_dom_sf"/>
</dbReference>
<keyword evidence="2" id="KW-0143">Chaperone</keyword>
<feature type="domain" description="J" evidence="3">
    <location>
        <begin position="55"/>
        <end position="127"/>
    </location>
</feature>
<accession>A0A670ZY72</accession>
<protein>
    <submittedName>
        <fullName evidence="4">HscB mitochondrial iron-sulfur cluster cochaperone</fullName>
    </submittedName>
</protein>
<dbReference type="Pfam" id="PF07743">
    <property type="entry name" value="HSCB_C"/>
    <property type="match status" value="1"/>
</dbReference>
<dbReference type="SMART" id="SM00271">
    <property type="entry name" value="DnaJ"/>
    <property type="match status" value="1"/>
</dbReference>
<dbReference type="AlphaFoldDB" id="A0A670ZY72"/>
<dbReference type="PANTHER" id="PTHR14021:SF15">
    <property type="entry name" value="IRON-SULFUR CLUSTER CO-CHAPERONE PROTEIN HSCB"/>
    <property type="match status" value="1"/>
</dbReference>
<proteinExistence type="inferred from homology"/>
<evidence type="ECO:0000259" key="3">
    <source>
        <dbReference type="PROSITE" id="PS50076"/>
    </source>
</evidence>
<dbReference type="GO" id="GO:0051087">
    <property type="term" value="F:protein-folding chaperone binding"/>
    <property type="evidence" value="ECO:0007669"/>
    <property type="project" value="InterPro"/>
</dbReference>
<dbReference type="CDD" id="cd06257">
    <property type="entry name" value="DnaJ"/>
    <property type="match status" value="1"/>
</dbReference>
<dbReference type="GO" id="GO:0005829">
    <property type="term" value="C:cytosol"/>
    <property type="evidence" value="ECO:0007669"/>
    <property type="project" value="Ensembl"/>
</dbReference>
<reference evidence="4" key="2">
    <citation type="submission" date="2025-09" db="UniProtKB">
        <authorList>
            <consortium name="Ensembl"/>
        </authorList>
    </citation>
    <scope>IDENTIFICATION</scope>
</reference>
<evidence type="ECO:0000313" key="4">
    <source>
        <dbReference type="Ensembl" id="ENSPTXP00000027866.1"/>
    </source>
</evidence>
<dbReference type="SUPFAM" id="SSF47144">
    <property type="entry name" value="HSC20 (HSCB), C-terminal oligomerisation domain"/>
    <property type="match status" value="1"/>
</dbReference>
<evidence type="ECO:0000313" key="5">
    <source>
        <dbReference type="Proteomes" id="UP000472273"/>
    </source>
</evidence>
<sequence>MWRRALRAGPPRRARSQAAGRCCWSCGAPLRGAGAAGPGFCPSCSALQPPEPRADLFGVLGCPRGFSLDLARLRQRFLALQRSLHPDRFSRRAQAERGFSEQHAALVNLAYGTLRSPLSRGLYLLELRGVELAAGSDAEAEPGFLAEVLELNEQLAAADSEASLAGLERLLAAKQEALVQEVSRAFEQGRRRPGGRERWLVWLQAGRGQAAQSHSWPSTQPRRFLSNSYFSAFLPRVFPQLPSVVHGPGDFGICANFLKLVLVL</sequence>
<dbReference type="Proteomes" id="UP000472273">
    <property type="component" value="Unplaced"/>
</dbReference>
<reference evidence="4" key="1">
    <citation type="submission" date="2025-08" db="UniProtKB">
        <authorList>
            <consortium name="Ensembl"/>
        </authorList>
    </citation>
    <scope>IDENTIFICATION</scope>
</reference>
<dbReference type="GO" id="GO:0005739">
    <property type="term" value="C:mitochondrion"/>
    <property type="evidence" value="ECO:0007669"/>
    <property type="project" value="Ensembl"/>
</dbReference>
<dbReference type="InterPro" id="IPR009073">
    <property type="entry name" value="HscB_oligo_C"/>
</dbReference>
<dbReference type="InterPro" id="IPR004640">
    <property type="entry name" value="HscB"/>
</dbReference>
<dbReference type="InterPro" id="IPR001623">
    <property type="entry name" value="DnaJ_domain"/>
</dbReference>
<dbReference type="Ensembl" id="ENSPTXT00000028718.1">
    <property type="protein sequence ID" value="ENSPTXP00000027866.1"/>
    <property type="gene ID" value="ENSPTXG00000019170.1"/>
</dbReference>
<dbReference type="PROSITE" id="PS50076">
    <property type="entry name" value="DNAJ_2"/>
    <property type="match status" value="1"/>
</dbReference>
<dbReference type="NCBIfam" id="TIGR00714">
    <property type="entry name" value="hscB"/>
    <property type="match status" value="1"/>
</dbReference>
<dbReference type="GO" id="GO:0005654">
    <property type="term" value="C:nucleoplasm"/>
    <property type="evidence" value="ECO:0007669"/>
    <property type="project" value="Ensembl"/>
</dbReference>
<dbReference type="GeneTree" id="ENSGT00390000008206"/>
<dbReference type="GO" id="GO:0042802">
    <property type="term" value="F:identical protein binding"/>
    <property type="evidence" value="ECO:0007669"/>
    <property type="project" value="Ensembl"/>
</dbReference>
<dbReference type="GO" id="GO:0044571">
    <property type="term" value="P:[2Fe-2S] cluster assembly"/>
    <property type="evidence" value="ECO:0007669"/>
    <property type="project" value="InterPro"/>
</dbReference>
<dbReference type="SUPFAM" id="SSF46565">
    <property type="entry name" value="Chaperone J-domain"/>
    <property type="match status" value="1"/>
</dbReference>
<evidence type="ECO:0000256" key="1">
    <source>
        <dbReference type="ARBA" id="ARBA00010476"/>
    </source>
</evidence>
<gene>
    <name evidence="4" type="primary">HSCB</name>
</gene>
<dbReference type="Gene3D" id="1.20.1280.20">
    <property type="entry name" value="HscB, C-terminal domain"/>
    <property type="match status" value="1"/>
</dbReference>
<organism evidence="4 5">
    <name type="scientific">Pseudonaja textilis</name>
    <name type="common">Eastern brown snake</name>
    <dbReference type="NCBI Taxonomy" id="8673"/>
    <lineage>
        <taxon>Eukaryota</taxon>
        <taxon>Metazoa</taxon>
        <taxon>Chordata</taxon>
        <taxon>Craniata</taxon>
        <taxon>Vertebrata</taxon>
        <taxon>Euteleostomi</taxon>
        <taxon>Lepidosauria</taxon>
        <taxon>Squamata</taxon>
        <taxon>Bifurcata</taxon>
        <taxon>Unidentata</taxon>
        <taxon>Episquamata</taxon>
        <taxon>Toxicofera</taxon>
        <taxon>Serpentes</taxon>
        <taxon>Colubroidea</taxon>
        <taxon>Elapidae</taxon>
        <taxon>Hydrophiinae</taxon>
        <taxon>Pseudonaja</taxon>
    </lineage>
</organism>
<comment type="similarity">
    <text evidence="1">Belongs to the HscB family.</text>
</comment>
<keyword evidence="5" id="KW-1185">Reference proteome</keyword>
<dbReference type="GO" id="GO:0001671">
    <property type="term" value="F:ATPase activator activity"/>
    <property type="evidence" value="ECO:0007669"/>
    <property type="project" value="InterPro"/>
</dbReference>
<dbReference type="PANTHER" id="PTHR14021">
    <property type="entry name" value="IRON-SULFUR CLUSTER CO-CHAPERONE PROTEIN HSCB"/>
    <property type="match status" value="1"/>
</dbReference>
<dbReference type="Gene3D" id="1.10.287.110">
    <property type="entry name" value="DnaJ domain"/>
    <property type="match status" value="1"/>
</dbReference>